<reference evidence="10 11" key="3">
    <citation type="journal article" date="2008" name="BMC Genomics">
        <title>The genome of the versatile nitrogen fixer Azorhizobium caulinodans ORS571.</title>
        <authorList>
            <person name="Lee KB."/>
            <person name="Backer P.D."/>
            <person name="Aono T."/>
            <person name="Liu CT."/>
            <person name="Suzuki S."/>
            <person name="Suzuki T."/>
            <person name="Kaneko T."/>
            <person name="Yamada M."/>
            <person name="Tabata S."/>
            <person name="Kupfer D.M."/>
            <person name="Najar F.Z."/>
            <person name="Wiley G.B."/>
            <person name="Roe B."/>
            <person name="Binnewies T.T."/>
            <person name="Ussery D.W."/>
            <person name="D'Haeze W."/>
            <person name="Herder J.D."/>
            <person name="Gevers D."/>
            <person name="Vereecke D."/>
            <person name="Holsters M."/>
            <person name="Oyaizu H."/>
        </authorList>
    </citation>
    <scope>NUCLEOTIDE SEQUENCE [LARGE SCALE GENOMIC DNA]</scope>
    <source>
        <strain evidence="11">ATCC 43989 / DSM 5975 / JCM 20966 / LMG 6465 / NBRC 14845 / NCIMB 13405 / ORS 571</strain>
    </source>
</reference>
<dbReference type="HOGENOM" id="CLU_117179_6_3_5"/>
<comment type="similarity">
    <text evidence="7">Belongs to the RnpA family.</text>
</comment>
<keyword evidence="11" id="KW-1185">Reference proteome</keyword>
<reference evidence="10 11" key="5">
    <citation type="journal article" date="2010" name="Appl. Environ. Microbiol.">
        <title>phrR-like gene praR of Azorhizobium caulinodans ORS571 is essential for symbiosis with Sesbania rostrata and is involved in expression of reb genes.</title>
        <authorList>
            <person name="Akiba N."/>
            <person name="Aono T."/>
            <person name="Toyazaki H."/>
            <person name="Sato S."/>
            <person name="Oyaizu H."/>
        </authorList>
    </citation>
    <scope>NUCLEOTIDE SEQUENCE [LARGE SCALE GENOMIC DNA]</scope>
    <source>
        <strain evidence="11">ATCC 43989 / DSM 5975 / JCM 20966 / LMG 6465 / NBRC 14845 / NCIMB 13405 / ORS 571</strain>
    </source>
</reference>
<comment type="function">
    <text evidence="1 7">RNaseP catalyzes the removal of the 5'-leader sequence from pre-tRNA to produce the mature 5'-terminus. It can also cleave other RNA substrates such as 4.5S RNA. The protein component plays an auxiliary but essential role in vivo by binding to the 5'-leader sequence and broadening the substrate specificity of the ribozyme.</text>
</comment>
<dbReference type="STRING" id="438753.AZC_4054"/>
<comment type="catalytic activity">
    <reaction evidence="7">
        <text>Endonucleolytic cleavage of RNA, removing 5'-extranucleotides from tRNA precursor.</text>
        <dbReference type="EC" id="3.1.26.5"/>
    </reaction>
</comment>
<dbReference type="GO" id="GO:0004526">
    <property type="term" value="F:ribonuclease P activity"/>
    <property type="evidence" value="ECO:0007669"/>
    <property type="project" value="UniProtKB-UniRule"/>
</dbReference>
<evidence type="ECO:0000256" key="7">
    <source>
        <dbReference type="HAMAP-Rule" id="MF_00227"/>
    </source>
</evidence>
<dbReference type="HAMAP" id="MF_00227">
    <property type="entry name" value="RNase_P"/>
    <property type="match status" value="1"/>
</dbReference>
<evidence type="ECO:0000256" key="9">
    <source>
        <dbReference type="SAM" id="MobiDB-lite"/>
    </source>
</evidence>
<dbReference type="Pfam" id="PF00825">
    <property type="entry name" value="Ribonuclease_P"/>
    <property type="match status" value="1"/>
</dbReference>
<sequence length="136" mass="15168">MPAELAVVDRLRKRRDFLAAARAERANVPSFLLQGRDRHDEAEPRLGFTVTKKNGNAVVRNRMRRRLREAARLVMPQLGRSGFDYVLVARGPCLDAPFQTLVRDMERAVSRLHAAKKAKTPTSKTPIAPADGGRPA</sequence>
<dbReference type="InterPro" id="IPR020568">
    <property type="entry name" value="Ribosomal_Su5_D2-typ_SF"/>
</dbReference>
<protein>
    <recommendedName>
        <fullName evidence="7 8">Ribonuclease P protein component</fullName>
        <shortName evidence="7">RNase P protein</shortName>
        <shortName evidence="7">RNaseP protein</shortName>
        <ecNumber evidence="7 8">3.1.26.5</ecNumber>
    </recommendedName>
    <alternativeName>
        <fullName evidence="7">Protein C5</fullName>
    </alternativeName>
</protein>
<dbReference type="PANTHER" id="PTHR33992:SF1">
    <property type="entry name" value="RIBONUCLEASE P PROTEIN COMPONENT"/>
    <property type="match status" value="1"/>
</dbReference>
<keyword evidence="2 7" id="KW-0819">tRNA processing</keyword>
<dbReference type="GO" id="GO:0000049">
    <property type="term" value="F:tRNA binding"/>
    <property type="evidence" value="ECO:0007669"/>
    <property type="project" value="UniProtKB-UniRule"/>
</dbReference>
<dbReference type="PANTHER" id="PTHR33992">
    <property type="entry name" value="RIBONUCLEASE P PROTEIN COMPONENT"/>
    <property type="match status" value="1"/>
</dbReference>
<feature type="region of interest" description="Disordered" evidence="9">
    <location>
        <begin position="112"/>
        <end position="136"/>
    </location>
</feature>
<dbReference type="SUPFAM" id="SSF54211">
    <property type="entry name" value="Ribosomal protein S5 domain 2-like"/>
    <property type="match status" value="1"/>
</dbReference>
<reference evidence="10 11" key="4">
    <citation type="journal article" date="2009" name="Appl. Environ. Microbiol.">
        <title>Comparative genome-wide transcriptional profiling of Azorhizobium caulinodans ORS571 grown under free-living and symbiotic conditions.</title>
        <authorList>
            <person name="Tsukada S."/>
            <person name="Aono T."/>
            <person name="Akiba N."/>
            <person name="Lee KB."/>
            <person name="Liu CT."/>
            <person name="Toyazaki H."/>
            <person name="Oyaizu H."/>
        </authorList>
    </citation>
    <scope>NUCLEOTIDE SEQUENCE [LARGE SCALE GENOMIC DNA]</scope>
    <source>
        <strain evidence="11">ATCC 43989 / DSM 5975 / JCM 20966 / LMG 6465 / NBRC 14845 / NCIMB 13405 / ORS 571</strain>
    </source>
</reference>
<dbReference type="AlphaFoldDB" id="A8ILM5"/>
<reference evidence="10 11" key="6">
    <citation type="journal article" date="2011" name="Appl. Environ. Microbiol.">
        <title>Involvement of the azorhizobial chromosome partition gene (parA) in the onset of bacteroid differentiation during Sesbania rostrata stem nodule development.</title>
        <authorList>
            <person name="Liu CT."/>
            <person name="Lee KB."/>
            <person name="Wang YS."/>
            <person name="Peng MH."/>
            <person name="Lee KT."/>
            <person name="Suzuki S."/>
            <person name="Suzuki T."/>
            <person name="Oyaizu H."/>
        </authorList>
    </citation>
    <scope>NUCLEOTIDE SEQUENCE [LARGE SCALE GENOMIC DNA]</scope>
    <source>
        <strain evidence="11">ATCC 43989 / DSM 5975 / JCM 20966 / LMG 6465 / NBRC 14845 / NCIMB 13405 / ORS 571</strain>
    </source>
</reference>
<evidence type="ECO:0000256" key="5">
    <source>
        <dbReference type="ARBA" id="ARBA00022801"/>
    </source>
</evidence>
<keyword evidence="3 7" id="KW-0540">Nuclease</keyword>
<evidence type="ECO:0000256" key="8">
    <source>
        <dbReference type="NCBIfam" id="TIGR00188"/>
    </source>
</evidence>
<dbReference type="InterPro" id="IPR000100">
    <property type="entry name" value="RNase_P"/>
</dbReference>
<reference evidence="10 11" key="1">
    <citation type="journal article" date="2007" name="Appl. Environ. Microbiol.">
        <title>Rhizobial factors required for stem nodule maturation and maintenance in Sesbania rostrata-Azorhizobium caulinodans ORS571 symbiosis.</title>
        <authorList>
            <person name="Suzuki S."/>
            <person name="Aono T."/>
            <person name="Lee KB."/>
            <person name="Suzuki T."/>
            <person name="Liu CT."/>
            <person name="Miwa H."/>
            <person name="Wakao S."/>
            <person name="Iki T."/>
            <person name="Oyaizu H."/>
        </authorList>
    </citation>
    <scope>NUCLEOTIDE SEQUENCE [LARGE SCALE GENOMIC DNA]</scope>
    <source>
        <strain evidence="11">ATCC 43989 / DSM 5975 / JCM 20966 / LMG 6465 / NBRC 14845 / NCIMB 13405 / ORS 571</strain>
    </source>
</reference>
<keyword evidence="5 7" id="KW-0378">Hydrolase</keyword>
<dbReference type="GO" id="GO:0042781">
    <property type="term" value="F:3'-tRNA processing endoribonuclease activity"/>
    <property type="evidence" value="ECO:0007669"/>
    <property type="project" value="TreeGrafter"/>
</dbReference>
<evidence type="ECO:0000313" key="11">
    <source>
        <dbReference type="Proteomes" id="UP000000270"/>
    </source>
</evidence>
<evidence type="ECO:0000313" key="10">
    <source>
        <dbReference type="EMBL" id="BAF90052.1"/>
    </source>
</evidence>
<dbReference type="PROSITE" id="PS00648">
    <property type="entry name" value="RIBONUCLEASE_P"/>
    <property type="match status" value="1"/>
</dbReference>
<proteinExistence type="inferred from homology"/>
<evidence type="ECO:0000256" key="1">
    <source>
        <dbReference type="ARBA" id="ARBA00002663"/>
    </source>
</evidence>
<gene>
    <name evidence="7" type="primary">rnpA</name>
    <name evidence="10" type="ordered locus">AZC_4054</name>
</gene>
<keyword evidence="6 7" id="KW-0694">RNA-binding</keyword>
<dbReference type="Gene3D" id="3.30.230.10">
    <property type="match status" value="1"/>
</dbReference>
<dbReference type="Proteomes" id="UP000000270">
    <property type="component" value="Chromosome"/>
</dbReference>
<comment type="subunit">
    <text evidence="7">Consists of a catalytic RNA component (M1 or rnpB) and a protein subunit.</text>
</comment>
<dbReference type="eggNOG" id="COG0594">
    <property type="taxonomic scope" value="Bacteria"/>
</dbReference>
<dbReference type="InterPro" id="IPR014721">
    <property type="entry name" value="Ribsml_uS5_D2-typ_fold_subgr"/>
</dbReference>
<evidence type="ECO:0000256" key="6">
    <source>
        <dbReference type="ARBA" id="ARBA00022884"/>
    </source>
</evidence>
<dbReference type="NCBIfam" id="TIGR00188">
    <property type="entry name" value="rnpA"/>
    <property type="match status" value="1"/>
</dbReference>
<dbReference type="RefSeq" id="WP_012172574.1">
    <property type="nucleotide sequence ID" value="NC_009937.1"/>
</dbReference>
<dbReference type="EC" id="3.1.26.5" evidence="7 8"/>
<dbReference type="KEGG" id="azc:AZC_4054"/>
<reference evidence="11" key="2">
    <citation type="submission" date="2007-04" db="EMBL/GenBank/DDBJ databases">
        <title>Complete genome sequence of the nitrogen-fixing bacterium Azorhizobium caulinodans ORS571.</title>
        <authorList>
            <person name="Lee K.B."/>
            <person name="Backer P.D."/>
            <person name="Aono T."/>
            <person name="Liu C.T."/>
            <person name="Suzuki S."/>
            <person name="Suzuki T."/>
            <person name="Kaneko T."/>
            <person name="Yamada M."/>
            <person name="Tabata S."/>
            <person name="Kupfer D.M."/>
            <person name="Najar F.Z."/>
            <person name="Wiley G.B."/>
            <person name="Roe B."/>
            <person name="Binnewies T."/>
            <person name="Ussery D."/>
            <person name="Vereecke D."/>
            <person name="Gevers D."/>
            <person name="Holsters M."/>
            <person name="Oyaizu H."/>
        </authorList>
    </citation>
    <scope>NUCLEOTIDE SEQUENCE [LARGE SCALE GENOMIC DNA]</scope>
    <source>
        <strain evidence="11">ATCC 43989 / DSM 5975 / JCM 20966 / LMG 6465 / NBRC 14845 / NCIMB 13405 / ORS 571</strain>
    </source>
</reference>
<name>A8ILM5_AZOC5</name>
<feature type="compositionally biased region" description="Low complexity" evidence="9">
    <location>
        <begin position="120"/>
        <end position="130"/>
    </location>
</feature>
<evidence type="ECO:0000256" key="3">
    <source>
        <dbReference type="ARBA" id="ARBA00022722"/>
    </source>
</evidence>
<keyword evidence="4 7" id="KW-0255">Endonuclease</keyword>
<evidence type="ECO:0000256" key="4">
    <source>
        <dbReference type="ARBA" id="ARBA00022759"/>
    </source>
</evidence>
<dbReference type="EMBL" id="AP009384">
    <property type="protein sequence ID" value="BAF90052.1"/>
    <property type="molecule type" value="Genomic_DNA"/>
</dbReference>
<organism evidence="10 11">
    <name type="scientific">Azorhizobium caulinodans (strain ATCC 43989 / DSM 5975 / JCM 20966 / LMG 6465 / NBRC 14845 / NCIMB 13405 / ORS 571)</name>
    <dbReference type="NCBI Taxonomy" id="438753"/>
    <lineage>
        <taxon>Bacteria</taxon>
        <taxon>Pseudomonadati</taxon>
        <taxon>Pseudomonadota</taxon>
        <taxon>Alphaproteobacteria</taxon>
        <taxon>Hyphomicrobiales</taxon>
        <taxon>Xanthobacteraceae</taxon>
        <taxon>Azorhizobium</taxon>
    </lineage>
</organism>
<dbReference type="GO" id="GO:0001682">
    <property type="term" value="P:tRNA 5'-leader removal"/>
    <property type="evidence" value="ECO:0007669"/>
    <property type="project" value="UniProtKB-UniRule"/>
</dbReference>
<evidence type="ECO:0000256" key="2">
    <source>
        <dbReference type="ARBA" id="ARBA00022694"/>
    </source>
</evidence>
<dbReference type="GO" id="GO:0030677">
    <property type="term" value="C:ribonuclease P complex"/>
    <property type="evidence" value="ECO:0007669"/>
    <property type="project" value="TreeGrafter"/>
</dbReference>
<accession>A8ILM5</accession>
<dbReference type="InterPro" id="IPR020539">
    <property type="entry name" value="RNase_P_CS"/>
</dbReference>